<evidence type="ECO:0000256" key="7">
    <source>
        <dbReference type="ARBA" id="ARBA00022777"/>
    </source>
</evidence>
<dbReference type="OMA" id="PEDVTXD"/>
<feature type="binding site" evidence="12">
    <location>
        <position position="583"/>
    </location>
    <ligand>
        <name>ATP</name>
        <dbReference type="ChEBI" id="CHEBI:30616"/>
    </ligand>
</feature>
<dbReference type="PROSITE" id="PS00108">
    <property type="entry name" value="PROTEIN_KINASE_ST"/>
    <property type="match status" value="1"/>
</dbReference>
<sequence>MDVSVRKRILELQQEYKRQLKLKSGAENMRRVDKKSRNDIDNVLKETTNRMFAIQRELQSLGAQVTDEIADDNHRNDDVDHFEGLGDKDSVIDALKKGLDVELKVKNGAENMMKAFANTKSSKERKILAEAQQMFNDSKKKIDALHMQILSASKRSGDDAVANSAPKQSPLEIRIAMLNHYIEIESQIIKGAKNVKKLFGHRDKKGADKKAMIEAQNKLLESEQKLELLRMSLKQRLTELAKVSGYYESPETLLEKTSLKSRSKTMSLPAMTGNLTVNLMGVQGLLEVIPGRTKKDHIDSPVHESIFSRKHQKRPVDDGTRSIRAVLKIDHNVVGQTNWKPASPQSWDQEFNLRLEKSRELEIDICWKDYRDLCGLVIFRLEDFLDNRRHVLCVPLEPQGILMAEVTFENPLCQRRPNLQRQKIYKGTSCQGRNFERASQLQTNVRTWARLLKRNVKSSPEHVQRNRKPPKSVIVDPAAHSGSSSPSGKERTPKSPNKEERPKTENKTVVPISNTPSIVSEDTNSLAASAESTTSGASDDRSVSPTNIMGLEQFNFMSVLGRGHFGKVLLAEYRTTGEVFAIKALKKADIISREELDSLMSEKRIFEIANAMRHPFLVNLFACFQTKEHVCFVMEYASGGDLMMHIHNDVFTETRTIFYAGCVVLGLQYLHEQAIVYRDLKLDNLLLDSDGYVKIADFGLCKEDMGYGARTSTFCGTPEFLAPEVLTETSYTRAVDWWGLGVLIFEMLVGESPFPGDDEEEVFDSIVNDEVRYPRFLSTEAIAIIRRLLRKVPERRLGSSERDAEDVKKQPFFRSINMEDLLMRKIKPPFVPVIKSVEDVSNFDEEFTSEDPTLSPPASGHQLTTEEQEIFADFAYTADWC</sequence>
<evidence type="ECO:0000256" key="9">
    <source>
        <dbReference type="ARBA" id="ARBA00047272"/>
    </source>
</evidence>
<dbReference type="eggNOG" id="KOG0694">
    <property type="taxonomic scope" value="Eukaryota"/>
</dbReference>
<dbReference type="AlphaFoldDB" id="B3RNW1"/>
<dbReference type="Gene3D" id="1.10.287.160">
    <property type="entry name" value="HR1 repeat"/>
    <property type="match status" value="3"/>
</dbReference>
<dbReference type="SUPFAM" id="SSF56112">
    <property type="entry name" value="Protein kinase-like (PK-like)"/>
    <property type="match status" value="1"/>
</dbReference>
<keyword evidence="18" id="KW-1185">Reference proteome</keyword>
<evidence type="ECO:0000313" key="17">
    <source>
        <dbReference type="EMBL" id="EDV28082.1"/>
    </source>
</evidence>
<comment type="catalytic activity">
    <reaction evidence="10">
        <text>L-seryl-[protein] + ATP = O-phospho-L-seryl-[protein] + ADP + H(+)</text>
        <dbReference type="Rhea" id="RHEA:17989"/>
        <dbReference type="Rhea" id="RHEA-COMP:9863"/>
        <dbReference type="Rhea" id="RHEA-COMP:11604"/>
        <dbReference type="ChEBI" id="CHEBI:15378"/>
        <dbReference type="ChEBI" id="CHEBI:29999"/>
        <dbReference type="ChEBI" id="CHEBI:30616"/>
        <dbReference type="ChEBI" id="CHEBI:83421"/>
        <dbReference type="ChEBI" id="CHEBI:456216"/>
        <dbReference type="EC" id="2.7.11.13"/>
    </reaction>
</comment>
<dbReference type="EMBL" id="DS985242">
    <property type="protein sequence ID" value="EDV28082.1"/>
    <property type="molecule type" value="Genomic_DNA"/>
</dbReference>
<dbReference type="InterPro" id="IPR000719">
    <property type="entry name" value="Prot_kinase_dom"/>
</dbReference>
<dbReference type="STRING" id="10228.B3RNW1"/>
<dbReference type="PROSITE" id="PS51285">
    <property type="entry name" value="AGC_KINASE_CTER"/>
    <property type="match status" value="1"/>
</dbReference>
<dbReference type="EC" id="2.7.11.13" evidence="2"/>
<dbReference type="GO" id="GO:0005524">
    <property type="term" value="F:ATP binding"/>
    <property type="evidence" value="ECO:0007669"/>
    <property type="project" value="UniProtKB-UniRule"/>
</dbReference>
<dbReference type="InterPro" id="IPR008271">
    <property type="entry name" value="Ser/Thr_kinase_AS"/>
</dbReference>
<dbReference type="CTD" id="6751131"/>
<proteinExistence type="inferred from homology"/>
<keyword evidence="7" id="KW-0418">Kinase</keyword>
<dbReference type="Pfam" id="PF00433">
    <property type="entry name" value="Pkinase_C"/>
    <property type="match status" value="1"/>
</dbReference>
<dbReference type="InterPro" id="IPR011009">
    <property type="entry name" value="Kinase-like_dom_sf"/>
</dbReference>
<dbReference type="GO" id="GO:0004674">
    <property type="term" value="F:protein serine/threonine kinase activity"/>
    <property type="evidence" value="ECO:0000318"/>
    <property type="project" value="GO_Central"/>
</dbReference>
<dbReference type="HOGENOM" id="CLU_000288_132_1_1"/>
<dbReference type="Gene3D" id="2.60.40.150">
    <property type="entry name" value="C2 domain"/>
    <property type="match status" value="1"/>
</dbReference>
<comment type="similarity">
    <text evidence="1">Belongs to the protein kinase superfamily. AGC Ser/Thr protein kinase family. PKC subfamily.</text>
</comment>
<dbReference type="SUPFAM" id="SSF46585">
    <property type="entry name" value="HR1 repeat"/>
    <property type="match status" value="3"/>
</dbReference>
<feature type="region of interest" description="Disordered" evidence="13">
    <location>
        <begin position="456"/>
        <end position="544"/>
    </location>
</feature>
<dbReference type="PhylomeDB" id="B3RNW1"/>
<dbReference type="GeneID" id="6751131"/>
<evidence type="ECO:0000256" key="12">
    <source>
        <dbReference type="PROSITE-ProRule" id="PRU10141"/>
    </source>
</evidence>
<evidence type="ECO:0000256" key="11">
    <source>
        <dbReference type="PROSITE-ProRule" id="PRU01207"/>
    </source>
</evidence>
<evidence type="ECO:0000256" key="5">
    <source>
        <dbReference type="ARBA" id="ARBA00022679"/>
    </source>
</evidence>
<dbReference type="InterPro" id="IPR036274">
    <property type="entry name" value="HR1_rpt_sf"/>
</dbReference>
<dbReference type="InterPro" id="IPR017892">
    <property type="entry name" value="Pkinase_C"/>
</dbReference>
<dbReference type="Gene3D" id="1.10.510.10">
    <property type="entry name" value="Transferase(Phosphotransferase) domain 1"/>
    <property type="match status" value="1"/>
</dbReference>
<evidence type="ECO:0000259" key="15">
    <source>
        <dbReference type="PROSITE" id="PS51285"/>
    </source>
</evidence>
<name>B3RNW1_TRIAD</name>
<dbReference type="OrthoDB" id="63267at2759"/>
<evidence type="ECO:0000256" key="13">
    <source>
        <dbReference type="SAM" id="MobiDB-lite"/>
    </source>
</evidence>
<feature type="domain" description="Protein kinase" evidence="14">
    <location>
        <begin position="554"/>
        <end position="813"/>
    </location>
</feature>
<dbReference type="CDD" id="cd11625">
    <property type="entry name" value="HR1_PKN_3"/>
    <property type="match status" value="1"/>
</dbReference>
<dbReference type="GO" id="GO:0004697">
    <property type="term" value="F:diacylglycerol-dependent serine/threonine kinase activity"/>
    <property type="evidence" value="ECO:0007669"/>
    <property type="project" value="UniProtKB-EC"/>
</dbReference>
<keyword evidence="11" id="KW-0175">Coiled coil</keyword>
<dbReference type="Pfam" id="PF00069">
    <property type="entry name" value="Pkinase"/>
    <property type="match status" value="1"/>
</dbReference>
<dbReference type="SMART" id="SM00742">
    <property type="entry name" value="Hr1"/>
    <property type="match status" value="3"/>
</dbReference>
<keyword evidence="8 12" id="KW-0067">ATP-binding</keyword>
<evidence type="ECO:0000256" key="4">
    <source>
        <dbReference type="ARBA" id="ARBA00022553"/>
    </source>
</evidence>
<protein>
    <recommendedName>
        <fullName evidence="2">protein kinase C</fullName>
        <ecNumber evidence="2">2.7.11.13</ecNumber>
    </recommendedName>
</protein>
<evidence type="ECO:0000256" key="10">
    <source>
        <dbReference type="ARBA" id="ARBA00047470"/>
    </source>
</evidence>
<dbReference type="PROSITE" id="PS50011">
    <property type="entry name" value="PROTEIN_KINASE_DOM"/>
    <property type="match status" value="1"/>
</dbReference>
<dbReference type="InterPro" id="IPR035892">
    <property type="entry name" value="C2_domain_sf"/>
</dbReference>
<comment type="catalytic activity">
    <reaction evidence="9">
        <text>L-threonyl-[protein] + ATP = O-phospho-L-threonyl-[protein] + ADP + H(+)</text>
        <dbReference type="Rhea" id="RHEA:46608"/>
        <dbReference type="Rhea" id="RHEA-COMP:11060"/>
        <dbReference type="Rhea" id="RHEA-COMP:11605"/>
        <dbReference type="ChEBI" id="CHEBI:15378"/>
        <dbReference type="ChEBI" id="CHEBI:30013"/>
        <dbReference type="ChEBI" id="CHEBI:30616"/>
        <dbReference type="ChEBI" id="CHEBI:61977"/>
        <dbReference type="ChEBI" id="CHEBI:456216"/>
        <dbReference type="EC" id="2.7.11.13"/>
    </reaction>
</comment>
<keyword evidence="6 12" id="KW-0547">Nucleotide-binding</keyword>
<keyword evidence="5" id="KW-0808">Transferase</keyword>
<keyword evidence="4" id="KW-0597">Phosphoprotein</keyword>
<accession>B3RNW1</accession>
<dbReference type="InParanoid" id="B3RNW1"/>
<dbReference type="InterPro" id="IPR000961">
    <property type="entry name" value="AGC-kinase_C"/>
</dbReference>
<dbReference type="PROSITE" id="PS00107">
    <property type="entry name" value="PROTEIN_KINASE_ATP"/>
    <property type="match status" value="1"/>
</dbReference>
<reference evidence="17 18" key="1">
    <citation type="journal article" date="2008" name="Nature">
        <title>The Trichoplax genome and the nature of placozoans.</title>
        <authorList>
            <person name="Srivastava M."/>
            <person name="Begovic E."/>
            <person name="Chapman J."/>
            <person name="Putnam N.H."/>
            <person name="Hellsten U."/>
            <person name="Kawashima T."/>
            <person name="Kuo A."/>
            <person name="Mitros T."/>
            <person name="Salamov A."/>
            <person name="Carpenter M.L."/>
            <person name="Signorovitch A.Y."/>
            <person name="Moreno M.A."/>
            <person name="Kamm K."/>
            <person name="Grimwood J."/>
            <person name="Schmutz J."/>
            <person name="Shapiro H."/>
            <person name="Grigoriev I.V."/>
            <person name="Buss L.W."/>
            <person name="Schierwater B."/>
            <person name="Dellaporta S.L."/>
            <person name="Rokhsar D.S."/>
        </authorList>
    </citation>
    <scope>NUCLEOTIDE SEQUENCE [LARGE SCALE GENOMIC DNA]</scope>
    <source>
        <strain evidence="17 18">Grell-BS-1999</strain>
    </source>
</reference>
<feature type="domain" description="AGC-kinase C-terminal" evidence="15">
    <location>
        <begin position="814"/>
        <end position="881"/>
    </location>
</feature>
<dbReference type="SMART" id="SM00133">
    <property type="entry name" value="S_TK_X"/>
    <property type="match status" value="1"/>
</dbReference>
<evidence type="ECO:0000256" key="3">
    <source>
        <dbReference type="ARBA" id="ARBA00022527"/>
    </source>
</evidence>
<dbReference type="SMART" id="SM00220">
    <property type="entry name" value="S_TKc"/>
    <property type="match status" value="1"/>
</dbReference>
<evidence type="ECO:0000313" key="18">
    <source>
        <dbReference type="Proteomes" id="UP000009022"/>
    </source>
</evidence>
<feature type="compositionally biased region" description="Low complexity" evidence="13">
    <location>
        <begin position="523"/>
        <end position="537"/>
    </location>
</feature>
<feature type="compositionally biased region" description="Basic and acidic residues" evidence="13">
    <location>
        <begin position="488"/>
        <end position="506"/>
    </location>
</feature>
<evidence type="ECO:0000259" key="16">
    <source>
        <dbReference type="PROSITE" id="PS51860"/>
    </source>
</evidence>
<keyword evidence="3" id="KW-0723">Serine/threonine-protein kinase</keyword>
<feature type="domain" description="REM-1" evidence="16">
    <location>
        <begin position="160"/>
        <end position="242"/>
    </location>
</feature>
<dbReference type="Pfam" id="PF02185">
    <property type="entry name" value="HR1"/>
    <property type="match status" value="2"/>
</dbReference>
<dbReference type="CDD" id="cd05589">
    <property type="entry name" value="STKc_PKN"/>
    <property type="match status" value="1"/>
</dbReference>
<evidence type="ECO:0000256" key="6">
    <source>
        <dbReference type="ARBA" id="ARBA00022741"/>
    </source>
</evidence>
<dbReference type="RefSeq" id="XP_002109916.1">
    <property type="nucleotide sequence ID" value="XM_002109880.1"/>
</dbReference>
<dbReference type="PANTHER" id="PTHR24351">
    <property type="entry name" value="RIBOSOMAL PROTEIN S6 KINASE"/>
    <property type="match status" value="1"/>
</dbReference>
<dbReference type="SUPFAM" id="SSF49562">
    <property type="entry name" value="C2 domain (Calcium/lipid-binding domain, CaLB)"/>
    <property type="match status" value="1"/>
</dbReference>
<evidence type="ECO:0000256" key="2">
    <source>
        <dbReference type="ARBA" id="ARBA00012429"/>
    </source>
</evidence>
<dbReference type="InterPro" id="IPR011072">
    <property type="entry name" value="HR1_rho-bd"/>
</dbReference>
<dbReference type="FunFam" id="3.30.200.20:FF:000058">
    <property type="entry name" value="Putative serine/threonine-protein kinase N2"/>
    <property type="match status" value="1"/>
</dbReference>
<evidence type="ECO:0000256" key="1">
    <source>
        <dbReference type="ARBA" id="ARBA00005490"/>
    </source>
</evidence>
<dbReference type="FunCoup" id="B3RNW1">
    <property type="interactions" value="1845"/>
</dbReference>
<dbReference type="Proteomes" id="UP000009022">
    <property type="component" value="Unassembled WGS sequence"/>
</dbReference>
<dbReference type="PROSITE" id="PS51860">
    <property type="entry name" value="REM_1"/>
    <property type="match status" value="2"/>
</dbReference>
<feature type="compositionally biased region" description="Polar residues" evidence="13">
    <location>
        <begin position="511"/>
        <end position="522"/>
    </location>
</feature>
<evidence type="ECO:0000256" key="8">
    <source>
        <dbReference type="ARBA" id="ARBA00022840"/>
    </source>
</evidence>
<dbReference type="KEGG" id="tad:TRIADDRAFT_20881"/>
<feature type="compositionally biased region" description="Low complexity" evidence="13">
    <location>
        <begin position="477"/>
        <end position="487"/>
    </location>
</feature>
<feature type="domain" description="REM-1" evidence="16">
    <location>
        <begin position="77"/>
        <end position="158"/>
    </location>
</feature>
<dbReference type="GO" id="GO:0035556">
    <property type="term" value="P:intracellular signal transduction"/>
    <property type="evidence" value="ECO:0000318"/>
    <property type="project" value="GO_Central"/>
</dbReference>
<dbReference type="InterPro" id="IPR017441">
    <property type="entry name" value="Protein_kinase_ATP_BS"/>
</dbReference>
<dbReference type="CDD" id="cd11623">
    <property type="entry name" value="HR1_PKN_2"/>
    <property type="match status" value="1"/>
</dbReference>
<gene>
    <name evidence="17" type="ORF">TRIADDRAFT_20881</name>
</gene>
<evidence type="ECO:0000259" key="14">
    <source>
        <dbReference type="PROSITE" id="PS50011"/>
    </source>
</evidence>
<organism evidence="17 18">
    <name type="scientific">Trichoplax adhaerens</name>
    <name type="common">Trichoplax reptans</name>
    <dbReference type="NCBI Taxonomy" id="10228"/>
    <lineage>
        <taxon>Eukaryota</taxon>
        <taxon>Metazoa</taxon>
        <taxon>Placozoa</taxon>
        <taxon>Uniplacotomia</taxon>
        <taxon>Trichoplacea</taxon>
        <taxon>Trichoplacidae</taxon>
        <taxon>Trichoplax</taxon>
    </lineage>
</organism>
<dbReference type="Gene3D" id="3.30.200.20">
    <property type="entry name" value="Phosphorylase Kinase, domain 1"/>
    <property type="match status" value="1"/>
</dbReference>
<dbReference type="FunFam" id="1.10.510.10:FF:000038">
    <property type="entry name" value="serine/threonine-protein kinase N2 isoform X1"/>
    <property type="match status" value="1"/>
</dbReference>